<dbReference type="Proteomes" id="UP001178507">
    <property type="component" value="Unassembled WGS sequence"/>
</dbReference>
<dbReference type="PANTHER" id="PTHR21257">
    <property type="entry name" value="DELTA(14)-STEROL REDUCTASE"/>
    <property type="match status" value="1"/>
</dbReference>
<sequence length="861" mass="96780">MHQCGACGAPSPEYACSRCKAKFCGRDCFVRAWPQHKAHCTAKPSARRRIAFIDFWPGFEDDTDQWFCKEWFRKNLKDADVVSVSENPDVIMFSLFGRSFLSYLHSGSAAKLVFFTGENTRPPVGKVPLCISFDHVPGVPPTTHSRIPLWVFNKEVHDVIAAHAARLRGDCDSSERSGFCCWVASNANMYNAQFRMQFVQTLSARYQRVDCGGEVMNNVGEPVKDKLEFLRKYRFNVCFENASFPGYCTEKLLHAFAAGCIPIYWGDPAACSTSSACDFNPEAFISAHDFSSPELLIEHIQRVDTDPELFKSYLRQPILADHWYARLQDWPHFCREFHDLLFTDCERGTSPRLGTLDPMGVAAEGSVWQLLDPFMPMRSRTASVGETLNEVQKSNGKEQKRKEDYNEGTNYVAGGVEANPYLFALIIAAPFLSLLLAYLTSTEMAEMAEAHQARAPFAMVATCVTELQACAGHLLAAGLSVRPTAQGAKFVLAFMGVALLTEFLPGKVETGPMTLTGHVPRYVDNGVLHCIVYTTLFFAGSNLGPGGLYDFGIIYDVFPGTVAFLNIFGMVFCIFLMLKGLYFPSTRDHGSSGSLVKDYLWGTELYPRVLGFDLKRFINCRFSMTYWQLAGLSFCYRSYTLHGAMDWGLFFSAVSQYLYLFKFFMWEMGYMRSIDIIVDRAGFEIQWGCLVWVPAVYTLHTRFLVPNPSGLSFGPAAALFALSMAGVVLNYLADRERDVFRATNGKALVWGKKPEFITAKYETVDRDTGAKTQKTSLLLASGFWGVARHFQYFFELTAAWSWCLLANPAVNGVIPLFYAAFLTGLLLDRANRDSHKCKLKYGKFYDEYCKLVPYKILPGIY</sequence>
<evidence type="ECO:0000256" key="14">
    <source>
        <dbReference type="ARBA" id="ARBA00023011"/>
    </source>
</evidence>
<keyword evidence="18" id="KW-0753">Steroid metabolism</keyword>
<evidence type="ECO:0000256" key="16">
    <source>
        <dbReference type="ARBA" id="ARBA00023136"/>
    </source>
</evidence>
<keyword evidence="17" id="KW-1207">Sterol metabolism</keyword>
<dbReference type="GO" id="GO:0047598">
    <property type="term" value="F:7-dehydrocholesterol reductase activity"/>
    <property type="evidence" value="ECO:0007669"/>
    <property type="project" value="TreeGrafter"/>
</dbReference>
<feature type="transmembrane region" description="Helical" evidence="20">
    <location>
        <begin position="526"/>
        <end position="545"/>
    </location>
</feature>
<keyword evidence="23" id="KW-1185">Reference proteome</keyword>
<dbReference type="GO" id="GO:0008270">
    <property type="term" value="F:zinc ion binding"/>
    <property type="evidence" value="ECO:0007669"/>
    <property type="project" value="UniProtKB-KW"/>
</dbReference>
<dbReference type="InterPro" id="IPR038577">
    <property type="entry name" value="GT10-like_C_sf"/>
</dbReference>
<keyword evidence="20" id="KW-0328">Glycosyltransferase</keyword>
<dbReference type="Gene3D" id="3.40.50.11650">
    <property type="entry name" value="Glycosyl transferase family 10, N-terminal domain"/>
    <property type="match status" value="1"/>
</dbReference>
<feature type="transmembrane region" description="Helical" evidence="20">
    <location>
        <begin position="711"/>
        <end position="733"/>
    </location>
</feature>
<dbReference type="SUPFAM" id="SSF144232">
    <property type="entry name" value="HIT/MYND zinc finger-like"/>
    <property type="match status" value="1"/>
</dbReference>
<keyword evidence="5 20" id="KW-0812">Transmembrane</keyword>
<evidence type="ECO:0000256" key="4">
    <source>
        <dbReference type="ARBA" id="ARBA00022548"/>
    </source>
</evidence>
<keyword evidence="20" id="KW-0808">Transferase</keyword>
<comment type="subcellular location">
    <subcellularLocation>
        <location evidence="20">Golgi apparatus</location>
        <location evidence="20">Golgi stack membrane</location>
        <topology evidence="20">Single-pass type II membrane protein</topology>
    </subcellularLocation>
    <subcellularLocation>
        <location evidence="1">Membrane</location>
        <topology evidence="1">Multi-pass membrane protein</topology>
    </subcellularLocation>
</comment>
<feature type="domain" description="MYND-type" evidence="21">
    <location>
        <begin position="4"/>
        <end position="40"/>
    </location>
</feature>
<dbReference type="Gene3D" id="6.10.140.2220">
    <property type="match status" value="1"/>
</dbReference>
<evidence type="ECO:0000256" key="17">
    <source>
        <dbReference type="ARBA" id="ARBA00023166"/>
    </source>
</evidence>
<name>A0AA36MTM5_9DINO</name>
<comment type="similarity">
    <text evidence="20">Belongs to the glycosyltransferase 10 family.</text>
</comment>
<dbReference type="InterPro" id="IPR002893">
    <property type="entry name" value="Znf_MYND"/>
</dbReference>
<keyword evidence="3" id="KW-0444">Lipid biosynthesis</keyword>
<protein>
    <recommendedName>
        <fullName evidence="20">Fucosyltransferase</fullName>
        <ecNumber evidence="20">2.4.1.-</ecNumber>
    </recommendedName>
</protein>
<dbReference type="InterPro" id="IPR042574">
    <property type="entry name" value="FucT_N_sf"/>
</dbReference>
<keyword evidence="20" id="KW-0333">Golgi apparatus</keyword>
<gene>
    <name evidence="22" type="ORF">EVOR1521_LOCUS7771</name>
</gene>
<evidence type="ECO:0000259" key="21">
    <source>
        <dbReference type="PROSITE" id="PS50865"/>
    </source>
</evidence>
<feature type="transmembrane region" description="Helical" evidence="20">
    <location>
        <begin position="687"/>
        <end position="705"/>
    </location>
</feature>
<evidence type="ECO:0000256" key="7">
    <source>
        <dbReference type="ARBA" id="ARBA00022771"/>
    </source>
</evidence>
<proteinExistence type="inferred from homology"/>
<keyword evidence="10" id="KW-0521">NADP</keyword>
<evidence type="ECO:0000256" key="11">
    <source>
        <dbReference type="ARBA" id="ARBA00022955"/>
    </source>
</evidence>
<evidence type="ECO:0000256" key="9">
    <source>
        <dbReference type="ARBA" id="ARBA00022833"/>
    </source>
</evidence>
<dbReference type="PANTHER" id="PTHR21257:SF38">
    <property type="entry name" value="7-DEHYDROCHOLESTEROL REDUCTASE"/>
    <property type="match status" value="1"/>
</dbReference>
<comment type="caution">
    <text evidence="22">The sequence shown here is derived from an EMBL/GenBank/DDBJ whole genome shotgun (WGS) entry which is preliminary data.</text>
</comment>
<evidence type="ECO:0000256" key="6">
    <source>
        <dbReference type="ARBA" id="ARBA00022723"/>
    </source>
</evidence>
<evidence type="ECO:0000256" key="1">
    <source>
        <dbReference type="ARBA" id="ARBA00004141"/>
    </source>
</evidence>
<dbReference type="Gene3D" id="3.40.50.11660">
    <property type="entry name" value="Glycosyl transferase family 10, C-terminal domain"/>
    <property type="match status" value="1"/>
</dbReference>
<keyword evidence="6" id="KW-0479">Metal-binding</keyword>
<evidence type="ECO:0000256" key="10">
    <source>
        <dbReference type="ARBA" id="ARBA00022857"/>
    </source>
</evidence>
<keyword evidence="14" id="KW-0756">Sterol biosynthesis</keyword>
<evidence type="ECO:0000256" key="5">
    <source>
        <dbReference type="ARBA" id="ARBA00022692"/>
    </source>
</evidence>
<keyword evidence="12 20" id="KW-1133">Transmembrane helix</keyword>
<evidence type="ECO:0000256" key="20">
    <source>
        <dbReference type="RuleBase" id="RU003832"/>
    </source>
</evidence>
<organism evidence="22 23">
    <name type="scientific">Effrenium voratum</name>
    <dbReference type="NCBI Taxonomy" id="2562239"/>
    <lineage>
        <taxon>Eukaryota</taxon>
        <taxon>Sar</taxon>
        <taxon>Alveolata</taxon>
        <taxon>Dinophyceae</taxon>
        <taxon>Suessiales</taxon>
        <taxon>Symbiodiniaceae</taxon>
        <taxon>Effrenium</taxon>
    </lineage>
</organism>
<feature type="transmembrane region" description="Helical" evidence="20">
    <location>
        <begin position="557"/>
        <end position="578"/>
    </location>
</feature>
<keyword evidence="8" id="KW-0152">Cholesterol biosynthesis</keyword>
<dbReference type="InterPro" id="IPR055270">
    <property type="entry name" value="Glyco_tran_10_C"/>
</dbReference>
<keyword evidence="16 20" id="KW-0472">Membrane</keyword>
<dbReference type="GO" id="GO:0016757">
    <property type="term" value="F:glycosyltransferase activity"/>
    <property type="evidence" value="ECO:0007669"/>
    <property type="project" value="UniProtKB-UniRule"/>
</dbReference>
<comment type="similarity">
    <text evidence="2">Belongs to the ERG4/ERG24 family.</text>
</comment>
<keyword evidence="9" id="KW-0862">Zinc</keyword>
<evidence type="ECO:0000256" key="12">
    <source>
        <dbReference type="ARBA" id="ARBA00022989"/>
    </source>
</evidence>
<comment type="caution">
    <text evidence="20">Lacks conserved residue(s) required for the propagation of feature annotation.</text>
</comment>
<feature type="transmembrane region" description="Helical" evidence="20">
    <location>
        <begin position="799"/>
        <end position="827"/>
    </location>
</feature>
<feature type="transmembrane region" description="Helical" evidence="20">
    <location>
        <begin position="647"/>
        <end position="666"/>
    </location>
</feature>
<dbReference type="GO" id="GO:0016132">
    <property type="term" value="P:brassinosteroid biosynthetic process"/>
    <property type="evidence" value="ECO:0007669"/>
    <property type="project" value="TreeGrafter"/>
</dbReference>
<dbReference type="InterPro" id="IPR041058">
    <property type="entry name" value="FucT_N"/>
</dbReference>
<evidence type="ECO:0000256" key="15">
    <source>
        <dbReference type="ARBA" id="ARBA00023098"/>
    </source>
</evidence>
<evidence type="ECO:0000256" key="18">
    <source>
        <dbReference type="ARBA" id="ARBA00023221"/>
    </source>
</evidence>
<dbReference type="InterPro" id="IPR001171">
    <property type="entry name" value="ERG24_DHCR-like"/>
</dbReference>
<dbReference type="EMBL" id="CAUJNA010000642">
    <property type="protein sequence ID" value="CAJ1379576.1"/>
    <property type="molecule type" value="Genomic_DNA"/>
</dbReference>
<evidence type="ECO:0000256" key="2">
    <source>
        <dbReference type="ARBA" id="ARBA00005402"/>
    </source>
</evidence>
<keyword evidence="4" id="KW-0153">Cholesterol metabolism</keyword>
<dbReference type="GO" id="GO:0006695">
    <property type="term" value="P:cholesterol biosynthetic process"/>
    <property type="evidence" value="ECO:0007669"/>
    <property type="project" value="UniProtKB-KW"/>
</dbReference>
<dbReference type="GO" id="GO:0032580">
    <property type="term" value="C:Golgi cisterna membrane"/>
    <property type="evidence" value="ECO:0007669"/>
    <property type="project" value="UniProtKB-SubCell"/>
</dbReference>
<accession>A0AA36MTM5</accession>
<dbReference type="SUPFAM" id="SSF53756">
    <property type="entry name" value="UDP-Glycosyltransferase/glycogen phosphorylase"/>
    <property type="match status" value="1"/>
</dbReference>
<dbReference type="Pfam" id="PF00852">
    <property type="entry name" value="Glyco_transf_10"/>
    <property type="match status" value="1"/>
</dbReference>
<keyword evidence="11" id="KW-0752">Steroid biosynthesis</keyword>
<keyword evidence="7 19" id="KW-0863">Zinc-finger</keyword>
<feature type="transmembrane region" description="Helical" evidence="20">
    <location>
        <begin position="421"/>
        <end position="439"/>
    </location>
</feature>
<evidence type="ECO:0000256" key="3">
    <source>
        <dbReference type="ARBA" id="ARBA00022516"/>
    </source>
</evidence>
<dbReference type="PROSITE" id="PS50865">
    <property type="entry name" value="ZF_MYND_2"/>
    <property type="match status" value="1"/>
</dbReference>
<evidence type="ECO:0000256" key="13">
    <source>
        <dbReference type="ARBA" id="ARBA00023002"/>
    </source>
</evidence>
<dbReference type="Pfam" id="PF18025">
    <property type="entry name" value="FucT_N"/>
    <property type="match status" value="1"/>
</dbReference>
<evidence type="ECO:0000256" key="8">
    <source>
        <dbReference type="ARBA" id="ARBA00022778"/>
    </source>
</evidence>
<evidence type="ECO:0000313" key="22">
    <source>
        <dbReference type="EMBL" id="CAJ1379576.1"/>
    </source>
</evidence>
<dbReference type="Pfam" id="PF01222">
    <property type="entry name" value="ERG4_ERG24"/>
    <property type="match status" value="1"/>
</dbReference>
<feature type="transmembrane region" description="Helical" evidence="20">
    <location>
        <begin position="776"/>
        <end position="793"/>
    </location>
</feature>
<dbReference type="AlphaFoldDB" id="A0AA36MTM5"/>
<reference evidence="22" key="1">
    <citation type="submission" date="2023-08" db="EMBL/GenBank/DDBJ databases">
        <authorList>
            <person name="Chen Y."/>
            <person name="Shah S."/>
            <person name="Dougan E. K."/>
            <person name="Thang M."/>
            <person name="Chan C."/>
        </authorList>
    </citation>
    <scope>NUCLEOTIDE SEQUENCE</scope>
</reference>
<keyword evidence="13" id="KW-0560">Oxidoreductase</keyword>
<evidence type="ECO:0000313" key="23">
    <source>
        <dbReference type="Proteomes" id="UP001178507"/>
    </source>
</evidence>
<dbReference type="EC" id="2.4.1.-" evidence="20"/>
<dbReference type="GO" id="GO:0005789">
    <property type="term" value="C:endoplasmic reticulum membrane"/>
    <property type="evidence" value="ECO:0007669"/>
    <property type="project" value="TreeGrafter"/>
</dbReference>
<feature type="transmembrane region" description="Helical" evidence="20">
    <location>
        <begin position="490"/>
        <end position="506"/>
    </location>
</feature>
<keyword evidence="15" id="KW-0443">Lipid metabolism</keyword>
<evidence type="ECO:0000256" key="19">
    <source>
        <dbReference type="PROSITE-ProRule" id="PRU00134"/>
    </source>
</evidence>
<dbReference type="Gene3D" id="1.20.120.1630">
    <property type="match status" value="1"/>
</dbReference>